<dbReference type="PRINTS" id="PR00039">
    <property type="entry name" value="HTHLYSR"/>
</dbReference>
<dbReference type="GO" id="GO:0000976">
    <property type="term" value="F:transcription cis-regulatory region binding"/>
    <property type="evidence" value="ECO:0007669"/>
    <property type="project" value="TreeGrafter"/>
</dbReference>
<dbReference type="Pfam" id="PF00126">
    <property type="entry name" value="HTH_1"/>
    <property type="match status" value="1"/>
</dbReference>
<dbReference type="PROSITE" id="PS50931">
    <property type="entry name" value="HTH_LYSR"/>
    <property type="match status" value="1"/>
</dbReference>
<dbReference type="InterPro" id="IPR036390">
    <property type="entry name" value="WH_DNA-bd_sf"/>
</dbReference>
<dbReference type="PANTHER" id="PTHR30126:SF5">
    <property type="entry name" value="HTH-TYPE TRANSCRIPTIONAL ACTIVATOR CMPR"/>
    <property type="match status" value="1"/>
</dbReference>
<keyword evidence="4" id="KW-0804">Transcription</keyword>
<reference evidence="6 7" key="1">
    <citation type="journal article" date="2005" name="Int. J. Syst. Evol. Microbiol.">
        <title>Nitrincola lacisaponensis gen. nov., sp. nov., a novel alkaliphilic bacterium isolated from an alkaline, saline lake.</title>
        <authorList>
            <person name="Dimitriu P.A."/>
            <person name="Shukla S.K."/>
            <person name="Conradt J."/>
            <person name="Marquez M.C."/>
            <person name="Ventosa A."/>
            <person name="Maglia A."/>
            <person name="Peyton B.M."/>
            <person name="Pinkart H.C."/>
            <person name="Mormile M.R."/>
        </authorList>
    </citation>
    <scope>NUCLEOTIDE SEQUENCE [LARGE SCALE GENOMIC DNA]</scope>
    <source>
        <strain evidence="6 7">4CA</strain>
    </source>
</reference>
<dbReference type="Pfam" id="PF03466">
    <property type="entry name" value="LysR_substrate"/>
    <property type="match status" value="1"/>
</dbReference>
<dbReference type="Gene3D" id="1.10.10.10">
    <property type="entry name" value="Winged helix-like DNA-binding domain superfamily/Winged helix DNA-binding domain"/>
    <property type="match status" value="1"/>
</dbReference>
<organism evidence="6 7">
    <name type="scientific">Nitrincola lacisaponensis</name>
    <dbReference type="NCBI Taxonomy" id="267850"/>
    <lineage>
        <taxon>Bacteria</taxon>
        <taxon>Pseudomonadati</taxon>
        <taxon>Pseudomonadota</taxon>
        <taxon>Gammaproteobacteria</taxon>
        <taxon>Oceanospirillales</taxon>
        <taxon>Oceanospirillaceae</taxon>
        <taxon>Nitrincola</taxon>
    </lineage>
</organism>
<sequence>MKLRHLTFRLLEVFTQVIKTGSISEAARQLHLTQPTVSLQLKRLSEAIGEPLLEIDRQGIRLTDTGQMVYAAALDMLGRVDDLQDQLHSVQAGQHGRFSIAMVNTAQYVLPRLLGPYSKTFPDVDLTLEIGNREQVLQRFNQQLDDIYIFSHPPALDHAAAARFLRNPLVIIAAANHPLAQASEICLSDLLKERFLLREPGSATRMLFDGWLQTQGLQLNRSLQMASNEAIRVGVAAGMGIAVISRHVIPSGATGLVELTVPGFALESHWHFIVRRDRRLPHAARRFLQFADAELENCLDPAYVCHETDQLLLTLATPLEAE</sequence>
<accession>A0A063Y5X0</accession>
<evidence type="ECO:0000256" key="1">
    <source>
        <dbReference type="ARBA" id="ARBA00009437"/>
    </source>
</evidence>
<evidence type="ECO:0000259" key="5">
    <source>
        <dbReference type="PROSITE" id="PS50931"/>
    </source>
</evidence>
<dbReference type="InterPro" id="IPR036388">
    <property type="entry name" value="WH-like_DNA-bd_sf"/>
</dbReference>
<evidence type="ECO:0000313" key="7">
    <source>
        <dbReference type="Proteomes" id="UP000027318"/>
    </source>
</evidence>
<evidence type="ECO:0000256" key="3">
    <source>
        <dbReference type="ARBA" id="ARBA00023125"/>
    </source>
</evidence>
<name>A0A063Y5X0_9GAMM</name>
<keyword evidence="7" id="KW-1185">Reference proteome</keyword>
<dbReference type="PATRIC" id="fig|267850.7.peg.1517"/>
<dbReference type="EMBL" id="JMSZ01000021">
    <property type="protein sequence ID" value="KDE39902.1"/>
    <property type="molecule type" value="Genomic_DNA"/>
</dbReference>
<protein>
    <submittedName>
        <fullName evidence="6">RuBisCO operon transcriptional regulator</fullName>
    </submittedName>
</protein>
<dbReference type="GO" id="GO:0003700">
    <property type="term" value="F:DNA-binding transcription factor activity"/>
    <property type="evidence" value="ECO:0007669"/>
    <property type="project" value="InterPro"/>
</dbReference>
<evidence type="ECO:0000313" key="6">
    <source>
        <dbReference type="EMBL" id="KDE39902.1"/>
    </source>
</evidence>
<dbReference type="Gene3D" id="3.40.190.290">
    <property type="match status" value="1"/>
</dbReference>
<gene>
    <name evidence="6" type="ORF">ADINL_1539</name>
</gene>
<dbReference type="PANTHER" id="PTHR30126">
    <property type="entry name" value="HTH-TYPE TRANSCRIPTIONAL REGULATOR"/>
    <property type="match status" value="1"/>
</dbReference>
<dbReference type="RefSeq" id="WP_036545968.1">
    <property type="nucleotide sequence ID" value="NZ_JMSZ01000021.1"/>
</dbReference>
<proteinExistence type="inferred from homology"/>
<feature type="domain" description="HTH lysR-type" evidence="5">
    <location>
        <begin position="6"/>
        <end position="63"/>
    </location>
</feature>
<dbReference type="STRING" id="267850.ADINL_1539"/>
<keyword evidence="3" id="KW-0238">DNA-binding</keyword>
<dbReference type="Proteomes" id="UP000027318">
    <property type="component" value="Unassembled WGS sequence"/>
</dbReference>
<evidence type="ECO:0000256" key="4">
    <source>
        <dbReference type="ARBA" id="ARBA00023163"/>
    </source>
</evidence>
<dbReference type="SUPFAM" id="SSF53850">
    <property type="entry name" value="Periplasmic binding protein-like II"/>
    <property type="match status" value="1"/>
</dbReference>
<dbReference type="OrthoDB" id="9785745at2"/>
<comment type="similarity">
    <text evidence="1">Belongs to the LysR transcriptional regulatory family.</text>
</comment>
<dbReference type="InterPro" id="IPR000847">
    <property type="entry name" value="LysR_HTH_N"/>
</dbReference>
<dbReference type="InterPro" id="IPR005119">
    <property type="entry name" value="LysR_subst-bd"/>
</dbReference>
<evidence type="ECO:0000256" key="2">
    <source>
        <dbReference type="ARBA" id="ARBA00023015"/>
    </source>
</evidence>
<dbReference type="SUPFAM" id="SSF46785">
    <property type="entry name" value="Winged helix' DNA-binding domain"/>
    <property type="match status" value="1"/>
</dbReference>
<keyword evidence="2" id="KW-0805">Transcription regulation</keyword>
<dbReference type="AlphaFoldDB" id="A0A063Y5X0"/>
<comment type="caution">
    <text evidence="6">The sequence shown here is derived from an EMBL/GenBank/DDBJ whole genome shotgun (WGS) entry which is preliminary data.</text>
</comment>